<dbReference type="SUPFAM" id="SSF55781">
    <property type="entry name" value="GAF domain-like"/>
    <property type="match status" value="1"/>
</dbReference>
<dbReference type="RefSeq" id="WP_266060615.1">
    <property type="nucleotide sequence ID" value="NZ_JAPKFM010000004.1"/>
</dbReference>
<dbReference type="InterPro" id="IPR036388">
    <property type="entry name" value="WH-like_DNA-bd_sf"/>
</dbReference>
<protein>
    <submittedName>
        <fullName evidence="6">IclR family transcriptional regulator</fullName>
    </submittedName>
</protein>
<dbReference type="Gene3D" id="3.30.450.40">
    <property type="match status" value="1"/>
</dbReference>
<gene>
    <name evidence="6" type="ORF">OSB52_05520</name>
</gene>
<evidence type="ECO:0000256" key="1">
    <source>
        <dbReference type="ARBA" id="ARBA00023015"/>
    </source>
</evidence>
<name>A0A9X3D2M7_9ACTN</name>
<feature type="domain" description="IclR-ED" evidence="5">
    <location>
        <begin position="72"/>
        <end position="249"/>
    </location>
</feature>
<evidence type="ECO:0000259" key="5">
    <source>
        <dbReference type="PROSITE" id="PS51078"/>
    </source>
</evidence>
<dbReference type="Pfam" id="PF01614">
    <property type="entry name" value="IclR_C"/>
    <property type="match status" value="1"/>
</dbReference>
<keyword evidence="3" id="KW-0804">Transcription</keyword>
<evidence type="ECO:0000259" key="4">
    <source>
        <dbReference type="PROSITE" id="PS51077"/>
    </source>
</evidence>
<proteinExistence type="predicted"/>
<dbReference type="InterPro" id="IPR014757">
    <property type="entry name" value="Tscrpt_reg_IclR_C"/>
</dbReference>
<keyword evidence="1" id="KW-0805">Transcription regulation</keyword>
<evidence type="ECO:0000256" key="3">
    <source>
        <dbReference type="ARBA" id="ARBA00023163"/>
    </source>
</evidence>
<reference evidence="6" key="1">
    <citation type="submission" date="2022-10" db="EMBL/GenBank/DDBJ databases">
        <title>WGS of marine actinomycetes from Thailand.</title>
        <authorList>
            <person name="Thawai C."/>
        </authorList>
    </citation>
    <scope>NUCLEOTIDE SEQUENCE</scope>
    <source>
        <strain evidence="6">SW21</strain>
    </source>
</reference>
<dbReference type="EMBL" id="JAPKFM010000004">
    <property type="protein sequence ID" value="MCX2963550.1"/>
    <property type="molecule type" value="Genomic_DNA"/>
</dbReference>
<dbReference type="InterPro" id="IPR029016">
    <property type="entry name" value="GAF-like_dom_sf"/>
</dbReference>
<feature type="domain" description="HTH iclR-type" evidence="4">
    <location>
        <begin position="10"/>
        <end position="71"/>
    </location>
</feature>
<dbReference type="GO" id="GO:0003677">
    <property type="term" value="F:DNA binding"/>
    <property type="evidence" value="ECO:0007669"/>
    <property type="project" value="UniProtKB-KW"/>
</dbReference>
<accession>A0A9X3D2M7</accession>
<dbReference type="PANTHER" id="PTHR30136:SF24">
    <property type="entry name" value="HTH-TYPE TRANSCRIPTIONAL REPRESSOR ALLR"/>
    <property type="match status" value="1"/>
</dbReference>
<sequence>MAGNTGAPGQSVAARTLAVLAAFDRTHRALTLTEIAERADLPVPTTHRLARELESWGALTRRPDTRYVIGRRLWDLGLLAPIQSGIREVAAPFLQDLYAATFATVHLAVREGTQVLYLDRLSGRASVPVVSRVGSRLPLHCTGVGKVLLAHAPDGIRREAMSDLRPMTPHTIVAPGVLDRQLRQIRQQGYATTAEEMTLGACSIAVPIRRGDEVVAALGVVVPSLGRNRASLVAAAQVAAQGVGRTLGGGVPPPATV</sequence>
<dbReference type="Gene3D" id="1.10.10.10">
    <property type="entry name" value="Winged helix-like DNA-binding domain superfamily/Winged helix DNA-binding domain"/>
    <property type="match status" value="1"/>
</dbReference>
<evidence type="ECO:0000256" key="2">
    <source>
        <dbReference type="ARBA" id="ARBA00023125"/>
    </source>
</evidence>
<dbReference type="SUPFAM" id="SSF46785">
    <property type="entry name" value="Winged helix' DNA-binding domain"/>
    <property type="match status" value="1"/>
</dbReference>
<dbReference type="PROSITE" id="PS51077">
    <property type="entry name" value="HTH_ICLR"/>
    <property type="match status" value="1"/>
</dbReference>
<evidence type="ECO:0000313" key="6">
    <source>
        <dbReference type="EMBL" id="MCX2963550.1"/>
    </source>
</evidence>
<dbReference type="Pfam" id="PF09339">
    <property type="entry name" value="HTH_IclR"/>
    <property type="match status" value="1"/>
</dbReference>
<organism evidence="6 7">
    <name type="scientific">Gordonia aquimaris</name>
    <dbReference type="NCBI Taxonomy" id="2984863"/>
    <lineage>
        <taxon>Bacteria</taxon>
        <taxon>Bacillati</taxon>
        <taxon>Actinomycetota</taxon>
        <taxon>Actinomycetes</taxon>
        <taxon>Mycobacteriales</taxon>
        <taxon>Gordoniaceae</taxon>
        <taxon>Gordonia</taxon>
    </lineage>
</organism>
<dbReference type="InterPro" id="IPR050707">
    <property type="entry name" value="HTH_MetabolicPath_Reg"/>
</dbReference>
<dbReference type="InterPro" id="IPR005471">
    <property type="entry name" value="Tscrpt_reg_IclR_N"/>
</dbReference>
<keyword evidence="7" id="KW-1185">Reference proteome</keyword>
<dbReference type="SMART" id="SM00346">
    <property type="entry name" value="HTH_ICLR"/>
    <property type="match status" value="1"/>
</dbReference>
<evidence type="ECO:0000313" key="7">
    <source>
        <dbReference type="Proteomes" id="UP001143347"/>
    </source>
</evidence>
<dbReference type="PANTHER" id="PTHR30136">
    <property type="entry name" value="HELIX-TURN-HELIX TRANSCRIPTIONAL REGULATOR, ICLR FAMILY"/>
    <property type="match status" value="1"/>
</dbReference>
<dbReference type="PROSITE" id="PS51078">
    <property type="entry name" value="ICLR_ED"/>
    <property type="match status" value="1"/>
</dbReference>
<dbReference type="GO" id="GO:0003700">
    <property type="term" value="F:DNA-binding transcription factor activity"/>
    <property type="evidence" value="ECO:0007669"/>
    <property type="project" value="TreeGrafter"/>
</dbReference>
<dbReference type="AlphaFoldDB" id="A0A9X3D2M7"/>
<dbReference type="GO" id="GO:0045892">
    <property type="term" value="P:negative regulation of DNA-templated transcription"/>
    <property type="evidence" value="ECO:0007669"/>
    <property type="project" value="TreeGrafter"/>
</dbReference>
<dbReference type="InterPro" id="IPR036390">
    <property type="entry name" value="WH_DNA-bd_sf"/>
</dbReference>
<keyword evidence="2" id="KW-0238">DNA-binding</keyword>
<dbReference type="Proteomes" id="UP001143347">
    <property type="component" value="Unassembled WGS sequence"/>
</dbReference>
<comment type="caution">
    <text evidence="6">The sequence shown here is derived from an EMBL/GenBank/DDBJ whole genome shotgun (WGS) entry which is preliminary data.</text>
</comment>